<dbReference type="InterPro" id="IPR001482">
    <property type="entry name" value="T2SS/T4SS_dom"/>
</dbReference>
<dbReference type="GO" id="GO:0005886">
    <property type="term" value="C:plasma membrane"/>
    <property type="evidence" value="ECO:0007669"/>
    <property type="project" value="TreeGrafter"/>
</dbReference>
<reference evidence="5 6" key="1">
    <citation type="journal article" date="2017" name="Int. J. Syst. Evol. Microbiol.">
        <title>Jeotgalibaca porci sp. nov. and Jeotgalibaca arthritidis sp. nov., isolated from pigs, and emended description of the genus Jeotgalibaca.</title>
        <authorList>
            <person name="Zamora L."/>
            <person name="Perez-Sancho M."/>
            <person name="Dominguez L."/>
            <person name="Fernandez-Garayzabal J.F."/>
            <person name="Vela A.I."/>
        </authorList>
    </citation>
    <scope>NUCLEOTIDE SEQUENCE [LARGE SCALE GENOMIC DNA]</scope>
    <source>
        <strain evidence="5 6">CECT 9157</strain>
    </source>
</reference>
<dbReference type="Pfam" id="PF00437">
    <property type="entry name" value="T2SSE"/>
    <property type="match status" value="1"/>
</dbReference>
<accession>A0A6G7KCN1</accession>
<dbReference type="SUPFAM" id="SSF52540">
    <property type="entry name" value="P-loop containing nucleoside triphosphate hydrolases"/>
    <property type="match status" value="1"/>
</dbReference>
<proteinExistence type="inferred from homology"/>
<dbReference type="PANTHER" id="PTHR30258:SF2">
    <property type="entry name" value="COMG OPERON PROTEIN 1"/>
    <property type="match status" value="1"/>
</dbReference>
<organism evidence="5 6">
    <name type="scientific">Jeotgalibaca arthritidis</name>
    <dbReference type="NCBI Taxonomy" id="1868794"/>
    <lineage>
        <taxon>Bacteria</taxon>
        <taxon>Bacillati</taxon>
        <taxon>Bacillota</taxon>
        <taxon>Bacilli</taxon>
        <taxon>Lactobacillales</taxon>
        <taxon>Carnobacteriaceae</taxon>
        <taxon>Jeotgalibaca</taxon>
    </lineage>
</organism>
<dbReference type="GO" id="GO:0016887">
    <property type="term" value="F:ATP hydrolysis activity"/>
    <property type="evidence" value="ECO:0007669"/>
    <property type="project" value="TreeGrafter"/>
</dbReference>
<evidence type="ECO:0000256" key="1">
    <source>
        <dbReference type="ARBA" id="ARBA00006611"/>
    </source>
</evidence>
<feature type="domain" description="Bacterial type II secretion system protein E" evidence="4">
    <location>
        <begin position="204"/>
        <end position="218"/>
    </location>
</feature>
<gene>
    <name evidence="5" type="primary">tadA</name>
    <name evidence="5" type="ORF">G7057_11520</name>
</gene>
<dbReference type="KEGG" id="jar:G7057_11520"/>
<dbReference type="InterPro" id="IPR047667">
    <property type="entry name" value="ATPase_ComGA"/>
</dbReference>
<evidence type="ECO:0000256" key="3">
    <source>
        <dbReference type="ARBA" id="ARBA00022840"/>
    </source>
</evidence>
<dbReference type="GO" id="GO:0005524">
    <property type="term" value="F:ATP binding"/>
    <property type="evidence" value="ECO:0007669"/>
    <property type="project" value="UniProtKB-KW"/>
</dbReference>
<evidence type="ECO:0000256" key="2">
    <source>
        <dbReference type="ARBA" id="ARBA00022741"/>
    </source>
</evidence>
<keyword evidence="3" id="KW-0067">ATP-binding</keyword>
<evidence type="ECO:0000313" key="5">
    <source>
        <dbReference type="EMBL" id="QII83015.1"/>
    </source>
</evidence>
<dbReference type="AlphaFoldDB" id="A0A6G7KCN1"/>
<evidence type="ECO:0000313" key="6">
    <source>
        <dbReference type="Proteomes" id="UP000501451"/>
    </source>
</evidence>
<name>A0A6G7KCN1_9LACT</name>
<dbReference type="NCBIfam" id="NF041000">
    <property type="entry name" value="ATPase_ComGA"/>
    <property type="match status" value="1"/>
</dbReference>
<protein>
    <submittedName>
        <fullName evidence="5">Flp pilus assembly complex ATPase component TadA</fullName>
    </submittedName>
</protein>
<dbReference type="Gene3D" id="3.40.50.300">
    <property type="entry name" value="P-loop containing nucleotide triphosphate hydrolases"/>
    <property type="match status" value="1"/>
</dbReference>
<dbReference type="CDD" id="cd01129">
    <property type="entry name" value="PulE-GspE-like"/>
    <property type="match status" value="1"/>
</dbReference>
<dbReference type="Gene3D" id="3.30.450.90">
    <property type="match status" value="1"/>
</dbReference>
<dbReference type="Proteomes" id="UP000501451">
    <property type="component" value="Chromosome"/>
</dbReference>
<sequence length="350" mass="40412">MMEAKITEMLGLAVKAGVSDIHILPNKNSYDIYFRVPSGLKKMMMLSVVSGEKYLSYFKFLSNMDIGEKRKPQSGACHIVINQEEIELRLSTISNYRYQESMVLRLLYDHNDRKRNQMHVFFPKDYQTLEKMLKVKSGLILFSGPVSSGKTTTIYHFLRKLYDEEPLQIITMEEPVEIKEPRFLQSEINEKAGLVYDVLIKQSLRHHPDILVIGEIRDENTARMAVRSALTGHLVIATIHAKECIGVITRMLDLNVSHEQLKQSLIGIVSQRMLNKYCYLCEGACSIYCSHFSVYEKKAILFELLNDQPLKNILYEEGRGAQFVRMNHKLRKAYACGYISSKDYESNQIF</sequence>
<comment type="similarity">
    <text evidence="1">Belongs to the GSP E family.</text>
</comment>
<dbReference type="EMBL" id="CP049740">
    <property type="protein sequence ID" value="QII83015.1"/>
    <property type="molecule type" value="Genomic_DNA"/>
</dbReference>
<keyword evidence="2" id="KW-0547">Nucleotide-binding</keyword>
<evidence type="ECO:0000259" key="4">
    <source>
        <dbReference type="PROSITE" id="PS00662"/>
    </source>
</evidence>
<dbReference type="PANTHER" id="PTHR30258">
    <property type="entry name" value="TYPE II SECRETION SYSTEM PROTEIN GSPE-RELATED"/>
    <property type="match status" value="1"/>
</dbReference>
<dbReference type="PROSITE" id="PS00662">
    <property type="entry name" value="T2SP_E"/>
    <property type="match status" value="1"/>
</dbReference>
<keyword evidence="6" id="KW-1185">Reference proteome</keyword>
<dbReference type="InterPro" id="IPR027417">
    <property type="entry name" value="P-loop_NTPase"/>
</dbReference>